<dbReference type="EMBL" id="GBXM01048489">
    <property type="protein sequence ID" value="JAH60088.1"/>
    <property type="molecule type" value="Transcribed_RNA"/>
</dbReference>
<sequence length="11" mass="1171">MSCEAGCRGEE</sequence>
<protein>
    <submittedName>
        <fullName evidence="1">Uncharacterized protein</fullName>
    </submittedName>
</protein>
<name>A0A0E9U539_ANGAN</name>
<proteinExistence type="predicted"/>
<accession>A0A0E9U539</accession>
<reference evidence="1" key="1">
    <citation type="submission" date="2014-11" db="EMBL/GenBank/DDBJ databases">
        <authorList>
            <person name="Amaro Gonzalez C."/>
        </authorList>
    </citation>
    <scope>NUCLEOTIDE SEQUENCE</scope>
</reference>
<reference evidence="1" key="2">
    <citation type="journal article" date="2015" name="Fish Shellfish Immunol.">
        <title>Early steps in the European eel (Anguilla anguilla)-Vibrio vulnificus interaction in the gills: Role of the RtxA13 toxin.</title>
        <authorList>
            <person name="Callol A."/>
            <person name="Pajuelo D."/>
            <person name="Ebbesson L."/>
            <person name="Teles M."/>
            <person name="MacKenzie S."/>
            <person name="Amaro C."/>
        </authorList>
    </citation>
    <scope>NUCLEOTIDE SEQUENCE</scope>
</reference>
<evidence type="ECO:0000313" key="1">
    <source>
        <dbReference type="EMBL" id="JAH60088.1"/>
    </source>
</evidence>
<organism evidence="1">
    <name type="scientific">Anguilla anguilla</name>
    <name type="common">European freshwater eel</name>
    <name type="synonym">Muraena anguilla</name>
    <dbReference type="NCBI Taxonomy" id="7936"/>
    <lineage>
        <taxon>Eukaryota</taxon>
        <taxon>Metazoa</taxon>
        <taxon>Chordata</taxon>
        <taxon>Craniata</taxon>
        <taxon>Vertebrata</taxon>
        <taxon>Euteleostomi</taxon>
        <taxon>Actinopterygii</taxon>
        <taxon>Neopterygii</taxon>
        <taxon>Teleostei</taxon>
        <taxon>Anguilliformes</taxon>
        <taxon>Anguillidae</taxon>
        <taxon>Anguilla</taxon>
    </lineage>
</organism>